<organism evidence="2">
    <name type="scientific">Candidatus Kentrum eta</name>
    <dbReference type="NCBI Taxonomy" id="2126337"/>
    <lineage>
        <taxon>Bacteria</taxon>
        <taxon>Pseudomonadati</taxon>
        <taxon>Pseudomonadota</taxon>
        <taxon>Gammaproteobacteria</taxon>
        <taxon>Candidatus Kentrum</taxon>
    </lineage>
</organism>
<dbReference type="CDD" id="cd00009">
    <property type="entry name" value="AAA"/>
    <property type="match status" value="1"/>
</dbReference>
<dbReference type="SUPFAM" id="SSF52540">
    <property type="entry name" value="P-loop containing nucleoside triphosphate hydrolases"/>
    <property type="match status" value="1"/>
</dbReference>
<accession>A0A450V359</accession>
<dbReference type="EMBL" id="CAADFG010000157">
    <property type="protein sequence ID" value="VFJ99230.1"/>
    <property type="molecule type" value="Genomic_DNA"/>
</dbReference>
<dbReference type="PIRSF" id="PIRSF002849">
    <property type="entry name" value="AAA_ATPase_chaperone_MoxR_prd"/>
    <property type="match status" value="1"/>
</dbReference>
<dbReference type="EMBL" id="CAADFI010000157">
    <property type="protein sequence ID" value="VFJ99354.1"/>
    <property type="molecule type" value="Genomic_DNA"/>
</dbReference>
<dbReference type="Gene3D" id="1.10.8.80">
    <property type="entry name" value="Magnesium chelatase subunit I, C-Terminal domain"/>
    <property type="match status" value="1"/>
</dbReference>
<sequence>MPEYELDRKDIEQFKKDFDALLDGLREHLIGQREAAWFVVATFLSQGHILLEGNPGTAKTFLAQLLGQLTGLEMSRIQGTPDLMPGDIIGSPMIQPGAGEWQWRDGPIFGGNLIFVDEINRMNPRTQSVTLQAMQEGSVQTLDRQAGDSGEKRLKRPHMFIATMNPIEQEGVYPLPEAQLDRFTAKLILPAPTEDDLLKIMDRYADRHATRAALADIGPCGRWPKESNRMERSEQAQGILTEMRDVINAVEVGALDRDIATIVRGTTPLVADEKAAKDSPRHHVQYGGSPRGAQALLQLARVHALTEERAAISRSDIEFVLIPAMRHRIQLKYEFVVEQGTSEAAAVERFLQQLKDSV</sequence>
<dbReference type="InterPro" id="IPR027417">
    <property type="entry name" value="P-loop_NTPase"/>
</dbReference>
<evidence type="ECO:0000313" key="2">
    <source>
        <dbReference type="EMBL" id="VFJ99230.1"/>
    </source>
</evidence>
<proteinExistence type="predicted"/>
<evidence type="ECO:0000313" key="4">
    <source>
        <dbReference type="EMBL" id="VFK04047.1"/>
    </source>
</evidence>
<protein>
    <submittedName>
        <fullName evidence="2">MoxR-like ATPase</fullName>
    </submittedName>
</protein>
<dbReference type="GO" id="GO:0005524">
    <property type="term" value="F:ATP binding"/>
    <property type="evidence" value="ECO:0007669"/>
    <property type="project" value="InterPro"/>
</dbReference>
<dbReference type="InterPro" id="IPR003593">
    <property type="entry name" value="AAA+_ATPase"/>
</dbReference>
<dbReference type="GO" id="GO:0016887">
    <property type="term" value="F:ATP hydrolysis activity"/>
    <property type="evidence" value="ECO:0007669"/>
    <property type="project" value="InterPro"/>
</dbReference>
<reference evidence="2" key="1">
    <citation type="submission" date="2019-02" db="EMBL/GenBank/DDBJ databases">
        <authorList>
            <person name="Gruber-Vodicka R. H."/>
            <person name="Seah K. B. B."/>
        </authorList>
    </citation>
    <scope>NUCLEOTIDE SEQUENCE</scope>
    <source>
        <strain evidence="4">BECK_SA2B12</strain>
        <strain evidence="2">BECK_SA2B15</strain>
        <strain evidence="3">BECK_SA2B20</strain>
    </source>
</reference>
<dbReference type="EMBL" id="CAADFJ010000158">
    <property type="protein sequence ID" value="VFK04047.1"/>
    <property type="molecule type" value="Genomic_DNA"/>
</dbReference>
<dbReference type="SMART" id="SM00382">
    <property type="entry name" value="AAA"/>
    <property type="match status" value="1"/>
</dbReference>
<evidence type="ECO:0000313" key="3">
    <source>
        <dbReference type="EMBL" id="VFJ99354.1"/>
    </source>
</evidence>
<evidence type="ECO:0000259" key="1">
    <source>
        <dbReference type="SMART" id="SM00382"/>
    </source>
</evidence>
<dbReference type="InterPro" id="IPR011703">
    <property type="entry name" value="ATPase_AAA-3"/>
</dbReference>
<dbReference type="Gene3D" id="3.40.50.300">
    <property type="entry name" value="P-loop containing nucleotide triphosphate hydrolases"/>
    <property type="match status" value="1"/>
</dbReference>
<dbReference type="PANTHER" id="PTHR42759">
    <property type="entry name" value="MOXR FAMILY PROTEIN"/>
    <property type="match status" value="1"/>
</dbReference>
<dbReference type="InterPro" id="IPR041628">
    <property type="entry name" value="ChlI/MoxR_AAA_lid"/>
</dbReference>
<name>A0A450V359_9GAMM</name>
<dbReference type="InterPro" id="IPR050764">
    <property type="entry name" value="CbbQ/NirQ/NorQ/GpvN"/>
</dbReference>
<gene>
    <name evidence="2" type="ORF">BECKH772A_GA0070896_101575</name>
    <name evidence="3" type="ORF">BECKH772B_GA0070898_101575</name>
    <name evidence="4" type="ORF">BECKH772C_GA0070978_101585</name>
</gene>
<dbReference type="Pfam" id="PF17863">
    <property type="entry name" value="AAA_lid_2"/>
    <property type="match status" value="1"/>
</dbReference>
<dbReference type="PANTHER" id="PTHR42759:SF1">
    <property type="entry name" value="MAGNESIUM-CHELATASE SUBUNIT CHLD"/>
    <property type="match status" value="1"/>
</dbReference>
<feature type="domain" description="AAA+ ATPase" evidence="1">
    <location>
        <begin position="45"/>
        <end position="193"/>
    </location>
</feature>
<dbReference type="AlphaFoldDB" id="A0A450V359"/>
<dbReference type="Pfam" id="PF07726">
    <property type="entry name" value="AAA_3"/>
    <property type="match status" value="1"/>
</dbReference>